<dbReference type="Pfam" id="PF00410">
    <property type="entry name" value="Ribosomal_S8"/>
    <property type="match status" value="1"/>
</dbReference>
<dbReference type="EMBL" id="MGGF01000042">
    <property type="protein sequence ID" value="OGM21250.1"/>
    <property type="molecule type" value="Genomic_DNA"/>
</dbReference>
<dbReference type="GO" id="GO:0005737">
    <property type="term" value="C:cytoplasm"/>
    <property type="evidence" value="ECO:0007669"/>
    <property type="project" value="UniProtKB-ARBA"/>
</dbReference>
<dbReference type="Gene3D" id="3.30.1490.10">
    <property type="match status" value="1"/>
</dbReference>
<comment type="similarity">
    <text evidence="1">Belongs to the universal ribosomal protein uS8 family.</text>
</comment>
<keyword evidence="3" id="KW-0687">Ribonucleoprotein</keyword>
<comment type="caution">
    <text evidence="6">The sequence shown here is derived from an EMBL/GenBank/DDBJ whole genome shotgun (WGS) entry which is preliminary data.</text>
</comment>
<gene>
    <name evidence="6" type="ORF">A2863_00210</name>
</gene>
<keyword evidence="2 6" id="KW-0689">Ribosomal protein</keyword>
<dbReference type="GO" id="GO:0005840">
    <property type="term" value="C:ribosome"/>
    <property type="evidence" value="ECO:0007669"/>
    <property type="project" value="UniProtKB-KW"/>
</dbReference>
<dbReference type="SUPFAM" id="SSF56047">
    <property type="entry name" value="Ribosomal protein S8"/>
    <property type="match status" value="1"/>
</dbReference>
<evidence type="ECO:0000256" key="5">
    <source>
        <dbReference type="ARBA" id="ARBA00035525"/>
    </source>
</evidence>
<accession>A0A1F7Y252</accession>
<dbReference type="InterPro" id="IPR035987">
    <property type="entry name" value="Ribosomal_uS8_sf"/>
</dbReference>
<evidence type="ECO:0000256" key="3">
    <source>
        <dbReference type="ARBA" id="ARBA00023274"/>
    </source>
</evidence>
<dbReference type="FunFam" id="3.30.1490.10:FF:000001">
    <property type="entry name" value="30S ribosomal protein S8"/>
    <property type="match status" value="1"/>
</dbReference>
<organism evidence="6 7">
    <name type="scientific">Candidatus Woesebacteria bacterium RIFCSPHIGHO2_01_FULL_38_9b</name>
    <dbReference type="NCBI Taxonomy" id="1802493"/>
    <lineage>
        <taxon>Bacteria</taxon>
        <taxon>Candidatus Woeseibacteriota</taxon>
    </lineage>
</organism>
<protein>
    <recommendedName>
        <fullName evidence="4">Small ribosomal subunit protein uS8</fullName>
    </recommendedName>
    <alternativeName>
        <fullName evidence="5">30S ribosomal protein S8</fullName>
    </alternativeName>
</protein>
<dbReference type="Proteomes" id="UP000178750">
    <property type="component" value="Unassembled WGS sequence"/>
</dbReference>
<evidence type="ECO:0000313" key="7">
    <source>
        <dbReference type="Proteomes" id="UP000178750"/>
    </source>
</evidence>
<evidence type="ECO:0000313" key="6">
    <source>
        <dbReference type="EMBL" id="OGM21250.1"/>
    </source>
</evidence>
<evidence type="ECO:0000256" key="1">
    <source>
        <dbReference type="ARBA" id="ARBA00006471"/>
    </source>
</evidence>
<reference evidence="6 7" key="1">
    <citation type="journal article" date="2016" name="Nat. Commun.">
        <title>Thousands of microbial genomes shed light on interconnected biogeochemical processes in an aquifer system.</title>
        <authorList>
            <person name="Anantharaman K."/>
            <person name="Brown C.T."/>
            <person name="Hug L.A."/>
            <person name="Sharon I."/>
            <person name="Castelle C.J."/>
            <person name="Probst A.J."/>
            <person name="Thomas B.C."/>
            <person name="Singh A."/>
            <person name="Wilkins M.J."/>
            <person name="Karaoz U."/>
            <person name="Brodie E.L."/>
            <person name="Williams K.H."/>
            <person name="Hubbard S.S."/>
            <person name="Banfield J.F."/>
        </authorList>
    </citation>
    <scope>NUCLEOTIDE SEQUENCE [LARGE SCALE GENOMIC DNA]</scope>
</reference>
<dbReference type="PANTHER" id="PTHR11758">
    <property type="entry name" value="40S RIBOSOMAL PROTEIN S15A"/>
    <property type="match status" value="1"/>
</dbReference>
<dbReference type="GO" id="GO:0003735">
    <property type="term" value="F:structural constituent of ribosome"/>
    <property type="evidence" value="ECO:0007669"/>
    <property type="project" value="InterPro"/>
</dbReference>
<evidence type="ECO:0000256" key="2">
    <source>
        <dbReference type="ARBA" id="ARBA00022980"/>
    </source>
</evidence>
<dbReference type="AlphaFoldDB" id="A0A1F7Y252"/>
<sequence>MKKEKAKKQNTGTVNYPLGDFLIRIKNASLANKRTLDVPKSKLIKSVANALEKEGFIDEVKEEKTKISLRIVYRSKEPIISEVHLISKPGLRIYKNVEELEKIKGPFVYLISTPKGVISMQQAIKKRLGGEVLAKIL</sequence>
<name>A0A1F7Y252_9BACT</name>
<dbReference type="GO" id="GO:0006412">
    <property type="term" value="P:translation"/>
    <property type="evidence" value="ECO:0007669"/>
    <property type="project" value="InterPro"/>
</dbReference>
<proteinExistence type="inferred from homology"/>
<dbReference type="InterPro" id="IPR000630">
    <property type="entry name" value="Ribosomal_uS8"/>
</dbReference>
<evidence type="ECO:0000256" key="4">
    <source>
        <dbReference type="ARBA" id="ARBA00035258"/>
    </source>
</evidence>
<dbReference type="Gene3D" id="3.30.1370.30">
    <property type="match status" value="1"/>
</dbReference>
<dbReference type="GO" id="GO:1990904">
    <property type="term" value="C:ribonucleoprotein complex"/>
    <property type="evidence" value="ECO:0007669"/>
    <property type="project" value="UniProtKB-KW"/>
</dbReference>